<dbReference type="PANTHER" id="PTHR34535:SF3">
    <property type="entry name" value="HYDROGENASE MATURATION FACTOR HYPA"/>
    <property type="match status" value="1"/>
</dbReference>
<comment type="caution">
    <text evidence="6">The sequence shown here is derived from an EMBL/GenBank/DDBJ whole genome shotgun (WGS) entry which is preliminary data.</text>
</comment>
<organism evidence="6 7">
    <name type="scientific">Breoghania corrubedonensis</name>
    <dbReference type="NCBI Taxonomy" id="665038"/>
    <lineage>
        <taxon>Bacteria</taxon>
        <taxon>Pseudomonadati</taxon>
        <taxon>Pseudomonadota</taxon>
        <taxon>Alphaproteobacteria</taxon>
        <taxon>Hyphomicrobiales</taxon>
        <taxon>Stappiaceae</taxon>
        <taxon>Breoghania</taxon>
    </lineage>
</organism>
<keyword evidence="4 5" id="KW-0862">Zinc</keyword>
<evidence type="ECO:0000256" key="1">
    <source>
        <dbReference type="ARBA" id="ARBA00010748"/>
    </source>
</evidence>
<protein>
    <recommendedName>
        <fullName evidence="5">Hydrogenase maturation factor HypA</fullName>
    </recommendedName>
</protein>
<feature type="binding site" evidence="5">
    <location>
        <position position="2"/>
    </location>
    <ligand>
        <name>Ni(2+)</name>
        <dbReference type="ChEBI" id="CHEBI:49786"/>
    </ligand>
</feature>
<sequence length="113" mass="12600">MHELTICESLFRILARERKARGFDRVHRLKLVIGRFSCLDPESLRYAFDVTSRQTFAEGALLEIEQPPGLSKCLDCGAQVEVESRLSACPQCGGYNLDPVGGDEMQLVELEVA</sequence>
<evidence type="ECO:0000256" key="4">
    <source>
        <dbReference type="ARBA" id="ARBA00022833"/>
    </source>
</evidence>
<dbReference type="NCBIfam" id="TIGR00100">
    <property type="entry name" value="hypA"/>
    <property type="match status" value="1"/>
</dbReference>
<dbReference type="HAMAP" id="MF_00213">
    <property type="entry name" value="HypA_HybF"/>
    <property type="match status" value="1"/>
</dbReference>
<evidence type="ECO:0000256" key="3">
    <source>
        <dbReference type="ARBA" id="ARBA00022723"/>
    </source>
</evidence>
<dbReference type="InterPro" id="IPR020538">
    <property type="entry name" value="Hydgase_Ni_incorp_HypA/HybF_CS"/>
</dbReference>
<dbReference type="Gene3D" id="3.30.2320.80">
    <property type="match status" value="1"/>
</dbReference>
<dbReference type="PANTHER" id="PTHR34535">
    <property type="entry name" value="HYDROGENASE MATURATION FACTOR HYPA"/>
    <property type="match status" value="1"/>
</dbReference>
<dbReference type="InterPro" id="IPR000688">
    <property type="entry name" value="HypA/HybF"/>
</dbReference>
<name>A0A2T5V9S0_9HYPH</name>
<keyword evidence="2 5" id="KW-0533">Nickel</keyword>
<dbReference type="PROSITE" id="PS01249">
    <property type="entry name" value="HYPA"/>
    <property type="match status" value="1"/>
</dbReference>
<feature type="binding site" evidence="5">
    <location>
        <position position="73"/>
    </location>
    <ligand>
        <name>Zn(2+)</name>
        <dbReference type="ChEBI" id="CHEBI:29105"/>
    </ligand>
</feature>
<dbReference type="Pfam" id="PF01155">
    <property type="entry name" value="HypA"/>
    <property type="match status" value="1"/>
</dbReference>
<evidence type="ECO:0000313" key="6">
    <source>
        <dbReference type="EMBL" id="PTW60471.1"/>
    </source>
</evidence>
<evidence type="ECO:0000256" key="5">
    <source>
        <dbReference type="HAMAP-Rule" id="MF_00213"/>
    </source>
</evidence>
<dbReference type="AlphaFoldDB" id="A0A2T5V9S0"/>
<evidence type="ECO:0000313" key="7">
    <source>
        <dbReference type="Proteomes" id="UP000244081"/>
    </source>
</evidence>
<dbReference type="EMBL" id="QAYG01000004">
    <property type="protein sequence ID" value="PTW60471.1"/>
    <property type="molecule type" value="Genomic_DNA"/>
</dbReference>
<feature type="binding site" evidence="5">
    <location>
        <position position="92"/>
    </location>
    <ligand>
        <name>Zn(2+)</name>
        <dbReference type="ChEBI" id="CHEBI:29105"/>
    </ligand>
</feature>
<keyword evidence="3 5" id="KW-0479">Metal-binding</keyword>
<dbReference type="Proteomes" id="UP000244081">
    <property type="component" value="Unassembled WGS sequence"/>
</dbReference>
<dbReference type="GO" id="GO:0008270">
    <property type="term" value="F:zinc ion binding"/>
    <property type="evidence" value="ECO:0007669"/>
    <property type="project" value="UniProtKB-UniRule"/>
</dbReference>
<accession>A0A2T5V9S0</accession>
<dbReference type="GO" id="GO:0051604">
    <property type="term" value="P:protein maturation"/>
    <property type="evidence" value="ECO:0007669"/>
    <property type="project" value="InterPro"/>
</dbReference>
<dbReference type="PIRSF" id="PIRSF004761">
    <property type="entry name" value="Hydrgn_mat_HypA"/>
    <property type="match status" value="1"/>
</dbReference>
<comment type="similarity">
    <text evidence="1 5">Belongs to the HypA/HybF family.</text>
</comment>
<proteinExistence type="inferred from homology"/>
<keyword evidence="7" id="KW-1185">Reference proteome</keyword>
<dbReference type="OrthoDB" id="288014at2"/>
<evidence type="ECO:0000256" key="2">
    <source>
        <dbReference type="ARBA" id="ARBA00022596"/>
    </source>
</evidence>
<feature type="binding site" evidence="5">
    <location>
        <position position="89"/>
    </location>
    <ligand>
        <name>Zn(2+)</name>
        <dbReference type="ChEBI" id="CHEBI:29105"/>
    </ligand>
</feature>
<feature type="binding site" evidence="5">
    <location>
        <position position="76"/>
    </location>
    <ligand>
        <name>Zn(2+)</name>
        <dbReference type="ChEBI" id="CHEBI:29105"/>
    </ligand>
</feature>
<dbReference type="GO" id="GO:0016151">
    <property type="term" value="F:nickel cation binding"/>
    <property type="evidence" value="ECO:0007669"/>
    <property type="project" value="UniProtKB-UniRule"/>
</dbReference>
<comment type="function">
    <text evidence="5">Involved in the maturation of [NiFe] hydrogenases. Required for nickel insertion into the metal center of the hydrogenase.</text>
</comment>
<reference evidence="6 7" key="1">
    <citation type="submission" date="2018-04" db="EMBL/GenBank/DDBJ databases">
        <title>Genomic Encyclopedia of Archaeal and Bacterial Type Strains, Phase II (KMG-II): from individual species to whole genera.</title>
        <authorList>
            <person name="Goeker M."/>
        </authorList>
    </citation>
    <scope>NUCLEOTIDE SEQUENCE [LARGE SCALE GENOMIC DNA]</scope>
    <source>
        <strain evidence="6 7">DSM 23382</strain>
    </source>
</reference>
<gene>
    <name evidence="5" type="primary">hypA</name>
    <name evidence="6" type="ORF">C8N35_10494</name>
</gene>